<dbReference type="Gene3D" id="3.30.1540.10">
    <property type="entry name" value="formyl-coa transferase, domain 3"/>
    <property type="match status" value="1"/>
</dbReference>
<name>A0A381SIG4_9ZZZZ</name>
<dbReference type="Pfam" id="PF02515">
    <property type="entry name" value="CoA_transf_3"/>
    <property type="match status" value="1"/>
</dbReference>
<accession>A0A381SIG4</accession>
<evidence type="ECO:0000313" key="2">
    <source>
        <dbReference type="EMBL" id="SVA03121.1"/>
    </source>
</evidence>
<proteinExistence type="predicted"/>
<dbReference type="InterPro" id="IPR050483">
    <property type="entry name" value="CoA-transferase_III_domain"/>
</dbReference>
<protein>
    <recommendedName>
        <fullName evidence="3">CoA transferase</fullName>
    </recommendedName>
</protein>
<sequence>MMDTNNLPLSGVRVLDLTTVIFGPYTTQILGDFGADVIKIEAPEGDMTRVIGPARNPGMSALFLGCNRNKRSIVLNLKRETAQRALWRLIETADMFVHNIRPQKILELGFSPDAVLERNPKIIYGGLHGYGEEGPYGGRPAYDDVIQGQSGIAGLFEERDGLPQLVPSIIADKNSALIASGGLVAAYVKRLRTGRGTYLECSMFEGMASFNLVEHQYGETFKPKEGKAGYVRALSPHRRPHKTKDGYLCLLAYTDRQWRSFWGLAGTPDYAEDARFITMLERSRNIDALYEIASKIISTRDTTEWLTLFKQAEIPAGPVNSLADLRRDPHLNAVGFFRSYDHPSEGTLEIPDTPYRFDRQSLPIRCAQPQLGEHGYEVLNEAGMTEEEISTVLKDSENNQE</sequence>
<dbReference type="InterPro" id="IPR044855">
    <property type="entry name" value="CoA-Trfase_III_dom3_sf"/>
</dbReference>
<evidence type="ECO:0008006" key="3">
    <source>
        <dbReference type="Google" id="ProtNLM"/>
    </source>
</evidence>
<organism evidence="2">
    <name type="scientific">marine metagenome</name>
    <dbReference type="NCBI Taxonomy" id="408172"/>
    <lineage>
        <taxon>unclassified sequences</taxon>
        <taxon>metagenomes</taxon>
        <taxon>ecological metagenomes</taxon>
    </lineage>
</organism>
<dbReference type="InterPro" id="IPR003673">
    <property type="entry name" value="CoA-Trfase_fam_III"/>
</dbReference>
<dbReference type="SUPFAM" id="SSF89796">
    <property type="entry name" value="CoA-transferase family III (CaiB/BaiF)"/>
    <property type="match status" value="1"/>
</dbReference>
<dbReference type="GO" id="GO:0008410">
    <property type="term" value="F:CoA-transferase activity"/>
    <property type="evidence" value="ECO:0007669"/>
    <property type="project" value="TreeGrafter"/>
</dbReference>
<dbReference type="Gene3D" id="3.40.50.10540">
    <property type="entry name" value="Crotonobetainyl-coa:carnitine coa-transferase, domain 1"/>
    <property type="match status" value="1"/>
</dbReference>
<keyword evidence="1" id="KW-0808">Transferase</keyword>
<gene>
    <name evidence="2" type="ORF">METZ01_LOCUS55975</name>
</gene>
<dbReference type="PANTHER" id="PTHR48207">
    <property type="entry name" value="SUCCINATE--HYDROXYMETHYLGLUTARATE COA-TRANSFERASE"/>
    <property type="match status" value="1"/>
</dbReference>
<evidence type="ECO:0000256" key="1">
    <source>
        <dbReference type="ARBA" id="ARBA00022679"/>
    </source>
</evidence>
<reference evidence="2" key="1">
    <citation type="submission" date="2018-05" db="EMBL/GenBank/DDBJ databases">
        <authorList>
            <person name="Lanie J.A."/>
            <person name="Ng W.-L."/>
            <person name="Kazmierczak K.M."/>
            <person name="Andrzejewski T.M."/>
            <person name="Davidsen T.M."/>
            <person name="Wayne K.J."/>
            <person name="Tettelin H."/>
            <person name="Glass J.I."/>
            <person name="Rusch D."/>
            <person name="Podicherti R."/>
            <person name="Tsui H.-C.T."/>
            <person name="Winkler M.E."/>
        </authorList>
    </citation>
    <scope>NUCLEOTIDE SEQUENCE</scope>
</reference>
<dbReference type="PANTHER" id="PTHR48207:SF4">
    <property type="entry name" value="BLL6097 PROTEIN"/>
    <property type="match status" value="1"/>
</dbReference>
<dbReference type="AlphaFoldDB" id="A0A381SIG4"/>
<dbReference type="InterPro" id="IPR023606">
    <property type="entry name" value="CoA-Trfase_III_dom_1_sf"/>
</dbReference>
<dbReference type="EMBL" id="UINC01003075">
    <property type="protein sequence ID" value="SVA03121.1"/>
    <property type="molecule type" value="Genomic_DNA"/>
</dbReference>